<gene>
    <name evidence="2" type="primary">CI085_0</name>
    <name evidence="2" type="ORF">CK203_029051</name>
</gene>
<sequence>MSDNRLPRDDYKANKKHRKTPSIACVKKTKKKVYNDLGHLPVQLPSSSLQYVCRPKRERRRSEDEQPARPPKHQNAYAWKPNSGHKKNETEVGGKLRPYSEITGVCARCKEQIEWKRRYGKYKPLIEPAKCQRCSKRAVRQAHHKLCSACAKEQNACAKCCSRVDNIIGRDCSEVEAEQKLLEEAIKNARERDRRTLLRAMNKGISRSSAKNPTNKEDKVGEINPAASLGTCNEPSRDDCEDKDEDNDDDDDNEDDEEREGDYYSENDDENEEQGHN</sequence>
<organism evidence="2 3">
    <name type="scientific">Vitis vinifera</name>
    <name type="common">Grape</name>
    <dbReference type="NCBI Taxonomy" id="29760"/>
    <lineage>
        <taxon>Eukaryota</taxon>
        <taxon>Viridiplantae</taxon>
        <taxon>Streptophyta</taxon>
        <taxon>Embryophyta</taxon>
        <taxon>Tracheophyta</taxon>
        <taxon>Spermatophyta</taxon>
        <taxon>Magnoliopsida</taxon>
        <taxon>eudicotyledons</taxon>
        <taxon>Gunneridae</taxon>
        <taxon>Pentapetalae</taxon>
        <taxon>rosids</taxon>
        <taxon>Vitales</taxon>
        <taxon>Vitaceae</taxon>
        <taxon>Viteae</taxon>
        <taxon>Vitis</taxon>
    </lineage>
</organism>
<dbReference type="Pfam" id="PF10217">
    <property type="entry name" value="DUF2039"/>
    <property type="match status" value="1"/>
</dbReference>
<accession>A0A438IMQ7</accession>
<dbReference type="InterPro" id="IPR019351">
    <property type="entry name" value="DUF2039"/>
</dbReference>
<name>A0A438IMQ7_VITVI</name>
<feature type="compositionally biased region" description="Basic and acidic residues" evidence="1">
    <location>
        <begin position="1"/>
        <end position="13"/>
    </location>
</feature>
<dbReference type="EMBL" id="QGNW01000096">
    <property type="protein sequence ID" value="RVW97986.1"/>
    <property type="molecule type" value="Genomic_DNA"/>
</dbReference>
<reference evidence="2 3" key="1">
    <citation type="journal article" date="2018" name="PLoS Genet.">
        <title>Population sequencing reveals clonal diversity and ancestral inbreeding in the grapevine cultivar Chardonnay.</title>
        <authorList>
            <person name="Roach M.J."/>
            <person name="Johnson D.L."/>
            <person name="Bohlmann J."/>
            <person name="van Vuuren H.J."/>
            <person name="Jones S.J."/>
            <person name="Pretorius I.S."/>
            <person name="Schmidt S.A."/>
            <person name="Borneman A.R."/>
        </authorList>
    </citation>
    <scope>NUCLEOTIDE SEQUENCE [LARGE SCALE GENOMIC DNA]</scope>
    <source>
        <strain evidence="3">cv. Chardonnay</strain>
        <tissue evidence="2">Leaf</tissue>
    </source>
</reference>
<evidence type="ECO:0000256" key="1">
    <source>
        <dbReference type="SAM" id="MobiDB-lite"/>
    </source>
</evidence>
<dbReference type="Proteomes" id="UP000288805">
    <property type="component" value="Unassembled WGS sequence"/>
</dbReference>
<comment type="caution">
    <text evidence="2">The sequence shown here is derived from an EMBL/GenBank/DDBJ whole genome shotgun (WGS) entry which is preliminary data.</text>
</comment>
<dbReference type="PANTHER" id="PTHR22876:SF5">
    <property type="entry name" value="CHROMOSOME 9 OPEN READING FRAME 85"/>
    <property type="match status" value="1"/>
</dbReference>
<feature type="compositionally biased region" description="Acidic residues" evidence="1">
    <location>
        <begin position="241"/>
        <end position="277"/>
    </location>
</feature>
<protein>
    <submittedName>
        <fullName evidence="2">Uncharacterized protein C9orf85-like</fullName>
    </submittedName>
</protein>
<dbReference type="PANTHER" id="PTHR22876">
    <property type="entry name" value="ZGC:101016"/>
    <property type="match status" value="1"/>
</dbReference>
<evidence type="ECO:0000313" key="3">
    <source>
        <dbReference type="Proteomes" id="UP000288805"/>
    </source>
</evidence>
<proteinExistence type="predicted"/>
<evidence type="ECO:0000313" key="2">
    <source>
        <dbReference type="EMBL" id="RVW97986.1"/>
    </source>
</evidence>
<dbReference type="AlphaFoldDB" id="A0A438IMQ7"/>
<feature type="region of interest" description="Disordered" evidence="1">
    <location>
        <begin position="1"/>
        <end position="27"/>
    </location>
</feature>
<feature type="region of interest" description="Disordered" evidence="1">
    <location>
        <begin position="48"/>
        <end position="92"/>
    </location>
</feature>
<feature type="region of interest" description="Disordered" evidence="1">
    <location>
        <begin position="200"/>
        <end position="277"/>
    </location>
</feature>